<evidence type="ECO:0000313" key="2">
    <source>
        <dbReference type="EMBL" id="GFO17895.1"/>
    </source>
</evidence>
<sequence length="173" mass="18968">MARRCRKKIDLVADQDFVDPDLALNSENELMGEIYDEIDLDKDPSYEPPKKKYQVGKGVSKTKSGKGKGKKAPAPRPRSSPIPDSQPGPSRPYVNLSSDNESSDDELEQDLLLENVDLHLDLDESPEMTAAAEGFGVEGNQPEITPAGDGRTVTLKYPGDKSRNKIGCILIQK</sequence>
<organism evidence="2 3">
    <name type="scientific">Plakobranchus ocellatus</name>
    <dbReference type="NCBI Taxonomy" id="259542"/>
    <lineage>
        <taxon>Eukaryota</taxon>
        <taxon>Metazoa</taxon>
        <taxon>Spiralia</taxon>
        <taxon>Lophotrochozoa</taxon>
        <taxon>Mollusca</taxon>
        <taxon>Gastropoda</taxon>
        <taxon>Heterobranchia</taxon>
        <taxon>Euthyneura</taxon>
        <taxon>Panpulmonata</taxon>
        <taxon>Sacoglossa</taxon>
        <taxon>Placobranchoidea</taxon>
        <taxon>Plakobranchidae</taxon>
        <taxon>Plakobranchus</taxon>
    </lineage>
</organism>
<protein>
    <submittedName>
        <fullName evidence="2">Uncharacterized protein</fullName>
    </submittedName>
</protein>
<feature type="compositionally biased region" description="Basic and acidic residues" evidence="1">
    <location>
        <begin position="41"/>
        <end position="50"/>
    </location>
</feature>
<feature type="region of interest" description="Disordered" evidence="1">
    <location>
        <begin position="35"/>
        <end position="108"/>
    </location>
</feature>
<dbReference type="Proteomes" id="UP000735302">
    <property type="component" value="Unassembled WGS sequence"/>
</dbReference>
<accession>A0AAV4BFL5</accession>
<name>A0AAV4BFL5_9GAST</name>
<gene>
    <name evidence="2" type="ORF">PoB_004440000</name>
</gene>
<evidence type="ECO:0000313" key="3">
    <source>
        <dbReference type="Proteomes" id="UP000735302"/>
    </source>
</evidence>
<dbReference type="EMBL" id="BLXT01004907">
    <property type="protein sequence ID" value="GFO17895.1"/>
    <property type="molecule type" value="Genomic_DNA"/>
</dbReference>
<keyword evidence="3" id="KW-1185">Reference proteome</keyword>
<feature type="region of interest" description="Disordered" evidence="1">
    <location>
        <begin position="136"/>
        <end position="158"/>
    </location>
</feature>
<comment type="caution">
    <text evidence="2">The sequence shown here is derived from an EMBL/GenBank/DDBJ whole genome shotgun (WGS) entry which is preliminary data.</text>
</comment>
<reference evidence="2 3" key="1">
    <citation type="journal article" date="2021" name="Elife">
        <title>Chloroplast acquisition without the gene transfer in kleptoplastic sea slugs, Plakobranchus ocellatus.</title>
        <authorList>
            <person name="Maeda T."/>
            <person name="Takahashi S."/>
            <person name="Yoshida T."/>
            <person name="Shimamura S."/>
            <person name="Takaki Y."/>
            <person name="Nagai Y."/>
            <person name="Toyoda A."/>
            <person name="Suzuki Y."/>
            <person name="Arimoto A."/>
            <person name="Ishii H."/>
            <person name="Satoh N."/>
            <person name="Nishiyama T."/>
            <person name="Hasebe M."/>
            <person name="Maruyama T."/>
            <person name="Minagawa J."/>
            <person name="Obokata J."/>
            <person name="Shigenobu S."/>
        </authorList>
    </citation>
    <scope>NUCLEOTIDE SEQUENCE [LARGE SCALE GENOMIC DNA]</scope>
</reference>
<feature type="compositionally biased region" description="Basic residues" evidence="1">
    <location>
        <begin position="63"/>
        <end position="73"/>
    </location>
</feature>
<evidence type="ECO:0000256" key="1">
    <source>
        <dbReference type="SAM" id="MobiDB-lite"/>
    </source>
</evidence>
<dbReference type="AlphaFoldDB" id="A0AAV4BFL5"/>
<proteinExistence type="predicted"/>
<feature type="compositionally biased region" description="Pro residues" evidence="1">
    <location>
        <begin position="74"/>
        <end position="90"/>
    </location>
</feature>